<name>A0A6C0D1G7_9ZZZZ</name>
<organism evidence="1">
    <name type="scientific">viral metagenome</name>
    <dbReference type="NCBI Taxonomy" id="1070528"/>
    <lineage>
        <taxon>unclassified sequences</taxon>
        <taxon>metagenomes</taxon>
        <taxon>organismal metagenomes</taxon>
    </lineage>
</organism>
<evidence type="ECO:0000313" key="1">
    <source>
        <dbReference type="EMBL" id="QHT10401.1"/>
    </source>
</evidence>
<accession>A0A6C0D1G7</accession>
<dbReference type="AlphaFoldDB" id="A0A6C0D1G7"/>
<protein>
    <submittedName>
        <fullName evidence="1">Uncharacterized protein</fullName>
    </submittedName>
</protein>
<reference evidence="1" key="1">
    <citation type="journal article" date="2020" name="Nature">
        <title>Giant virus diversity and host interactions through global metagenomics.</title>
        <authorList>
            <person name="Schulz F."/>
            <person name="Roux S."/>
            <person name="Paez-Espino D."/>
            <person name="Jungbluth S."/>
            <person name="Walsh D.A."/>
            <person name="Denef V.J."/>
            <person name="McMahon K.D."/>
            <person name="Konstantinidis K.T."/>
            <person name="Eloe-Fadrosh E.A."/>
            <person name="Kyrpides N.C."/>
            <person name="Woyke T."/>
        </authorList>
    </citation>
    <scope>NUCLEOTIDE SEQUENCE</scope>
    <source>
        <strain evidence="1">GVMAG-M-3300023174-107</strain>
    </source>
</reference>
<dbReference type="EMBL" id="MN739520">
    <property type="protein sequence ID" value="QHT10401.1"/>
    <property type="molecule type" value="Genomic_DNA"/>
</dbReference>
<sequence>MEQELEEVMNEIKKYNIQDSQTIKKAKLEMLKELLSNNSEIKEYYKLLKEYRYVDEIDELRYGSYIRWFNITDPEATLTLLRGGFIADITNKNGVNILCKNRNKFFTIKMDKSVIFQKNTSQEKLLIQILDHIN</sequence>
<proteinExistence type="predicted"/>